<dbReference type="InterPro" id="IPR021145">
    <property type="entry name" value="Portal_protein_SPP1_Gp6-like"/>
</dbReference>
<protein>
    <submittedName>
        <fullName evidence="2">PORTAL PROTEIN</fullName>
    </submittedName>
</protein>
<evidence type="ECO:0000313" key="2">
    <source>
        <dbReference type="EMBL" id="DAF61036.1"/>
    </source>
</evidence>
<feature type="compositionally biased region" description="Polar residues" evidence="1">
    <location>
        <begin position="476"/>
        <end position="490"/>
    </location>
</feature>
<evidence type="ECO:0000256" key="1">
    <source>
        <dbReference type="SAM" id="MobiDB-lite"/>
    </source>
</evidence>
<dbReference type="EMBL" id="BK032802">
    <property type="protein sequence ID" value="DAF61036.1"/>
    <property type="molecule type" value="Genomic_DNA"/>
</dbReference>
<sequence length="490" mass="54299">MTAGELAEECYSIITRDRTEVLDKVDRYLHGKFDDPYSAKNMEPEHQSLMRKAKQPWCAIPVKAANQALQVDGFRPGDAEGTAESLTDIPEWDFWQRCGLDAKQGIVHSAAIAYGHSFVVASNGPGGSAVAQILNPLNTTALYDDPVSDDNPVFVLTVIRPEKETPKGKKIAGWAVGWDRYNRYEFSMESGDFRHVSSVPHGGNGLCPVTRFVSDMDATGRAMGAVEPIIPWQDSFNQALFNMLLDQTFNAQRVLWATGVTPPYQKDAEGNVLTDKQGEPLYAPFKINAGDIVGDMNPDAKFGQLTGSDQSGFVHTLDMLIKDFGALSQTPPDFFLGQMANLSAEALEASERTFRRRVDLYARNFGEAWERVIRIAMLLEGREPRDGWERNEILWRDLDRRALSKVADGLAKIAVDLDVPKRALWTLIPGVSPTQLDQWYEMYKEEREDDLLNGALRSYNEFFTNGGSSSGGELDSPSTVAPSGSAESEL</sequence>
<proteinExistence type="predicted"/>
<organism evidence="2">
    <name type="scientific">Phage sp. ctesc4</name>
    <dbReference type="NCBI Taxonomy" id="2828008"/>
    <lineage>
        <taxon>Viruses</taxon>
    </lineage>
</organism>
<dbReference type="Pfam" id="PF05133">
    <property type="entry name" value="SPP1_portal"/>
    <property type="match status" value="1"/>
</dbReference>
<reference evidence="2" key="1">
    <citation type="journal article" date="2021" name="Proc. Natl. Acad. Sci. U.S.A.">
        <title>A Catalog of Tens of Thousands of Viruses from Human Metagenomes Reveals Hidden Associations with Chronic Diseases.</title>
        <authorList>
            <person name="Tisza M.J."/>
            <person name="Buck C.B."/>
        </authorList>
    </citation>
    <scope>NUCLEOTIDE SEQUENCE</scope>
    <source>
        <strain evidence="2">Ctesc4</strain>
    </source>
</reference>
<accession>A0A8S5TCK0</accession>
<name>A0A8S5TCK0_9VIRU</name>
<feature type="region of interest" description="Disordered" evidence="1">
    <location>
        <begin position="465"/>
        <end position="490"/>
    </location>
</feature>